<dbReference type="InterPro" id="IPR036259">
    <property type="entry name" value="MFS_trans_sf"/>
</dbReference>
<feature type="transmembrane region" description="Helical" evidence="4">
    <location>
        <begin position="720"/>
        <end position="738"/>
    </location>
</feature>
<dbReference type="PANTHER" id="PTHR43702:SF13">
    <property type="entry name" value="MONOSACCHARIDE TRANSPORTER, PUTATIVE (AFU_ORTHOLOGUE AFUA_4G06630)-RELATED"/>
    <property type="match status" value="1"/>
</dbReference>
<dbReference type="PANTHER" id="PTHR43702">
    <property type="entry name" value="L-FUCOSE-PROTON SYMPORTER"/>
    <property type="match status" value="1"/>
</dbReference>
<name>A0A2T2NF69_CORCC</name>
<dbReference type="Proteomes" id="UP000240883">
    <property type="component" value="Unassembled WGS sequence"/>
</dbReference>
<sequence>MSTTESPNDVENRGPVVLAVTAATLSICSVFVACRLMSRFWVVRKPGWDDYTIALAWILAFGTSFSICYGTTKGLGRHQVNVPDHLEPSMKKAAYAFSVLYNPALMATKTSILIFYLTLSQTQKIFRWTTIATLIVVNVGGLALTLLNILQCSPVNAAFKSPVPDTASCTNIVTIYLSSAPLNIITDLAIFFLPMPILTSMRLPKKQKIILVITFGFGIFVAVVDVVRIAYLQQAQRYNLRAVQAHHDDTGTSSRNTNDFSWYASFSFMWSAIEINVGIMVACVPALKPLVRRFLPQWILDQTVRGDKSGTQTSDSMAAVHPDIADSRRRSNLHSAPVSPLSPTSPTAPLTKPPPALGGGGGGEPMDMMAFLTTPDMNEMSQLHQTNTVVTHATTARGRRPSVAFFDFVDMGKKKNITLRSNRESIYPILMVTVLFFIWGFAYGLLDTLNAQFQAVARMSNGQTIGQHSAYFMGYIAAPLTFGRLVFRHWGFKACYIVGLTVYACGALVFWPSAVLTSFPAFLISNFITGLGLSTLELSANPFIALCGPPEYAEVRLNLSQGIQAIGTILSPLLAKKVLFQAEANSLIDVQWTYLGIAFFTVILAIIYYYVPLPEATDEELENATARLSTVLARDATVKVGPTHHRVKVIWITLGLGMFSVFCYVGGQESTSTSFAEYLKRTLPSLDYVSHQAVGHTAFAVSRFLAAVANIWIKPRYVLLFFYAGTIAFSAAAMTGSGAAPASFIVMIMFFEGPLFPQIYAQAMRGMGRHTKDASALLTASIGGGAVFPPIMYSAAGAVNTQYAFCVVVAAYAAGAVYPIWLNVWPAARALADPQRDEEARRASVADERVRRLRHESEEGAAAEKRGKRWSSRVKNRWSREVNKDRLPTVEHRERRSWPEGFAPAQQQRGPGDLELGDAGGLVER</sequence>
<dbReference type="GO" id="GO:0005886">
    <property type="term" value="C:plasma membrane"/>
    <property type="evidence" value="ECO:0007669"/>
    <property type="project" value="UniProtKB-SubCell"/>
</dbReference>
<feature type="compositionally biased region" description="Low complexity" evidence="3">
    <location>
        <begin position="336"/>
        <end position="350"/>
    </location>
</feature>
<feature type="transmembrane region" description="Helical" evidence="4">
    <location>
        <begin position="92"/>
        <end position="119"/>
    </location>
</feature>
<feature type="transmembrane region" description="Helical" evidence="4">
    <location>
        <begin position="131"/>
        <end position="150"/>
    </location>
</feature>
<keyword evidence="4" id="KW-0812">Transmembrane</keyword>
<feature type="transmembrane region" description="Helical" evidence="4">
    <location>
        <begin position="16"/>
        <end position="38"/>
    </location>
</feature>
<reference evidence="6 7" key="1">
    <citation type="journal article" date="2018" name="Front. Microbiol.">
        <title>Genome-Wide Analysis of Corynespora cassiicola Leaf Fall Disease Putative Effectors.</title>
        <authorList>
            <person name="Lopez D."/>
            <person name="Ribeiro S."/>
            <person name="Label P."/>
            <person name="Fumanal B."/>
            <person name="Venisse J.S."/>
            <person name="Kohler A."/>
            <person name="de Oliveira R.R."/>
            <person name="Labutti K."/>
            <person name="Lipzen A."/>
            <person name="Lail K."/>
            <person name="Bauer D."/>
            <person name="Ohm R.A."/>
            <person name="Barry K.W."/>
            <person name="Spatafora J."/>
            <person name="Grigoriev I.V."/>
            <person name="Martin F.M."/>
            <person name="Pujade-Renaud V."/>
        </authorList>
    </citation>
    <scope>NUCLEOTIDE SEQUENCE [LARGE SCALE GENOMIC DNA]</scope>
    <source>
        <strain evidence="6 7">Philippines</strain>
    </source>
</reference>
<evidence type="ECO:0000256" key="1">
    <source>
        <dbReference type="ARBA" id="ARBA00004429"/>
    </source>
</evidence>
<feature type="region of interest" description="Disordered" evidence="3">
    <location>
        <begin position="856"/>
        <end position="875"/>
    </location>
</feature>
<evidence type="ECO:0000313" key="7">
    <source>
        <dbReference type="Proteomes" id="UP000240883"/>
    </source>
</evidence>
<keyword evidence="2" id="KW-1003">Cell membrane</keyword>
<dbReference type="SUPFAM" id="SSF103473">
    <property type="entry name" value="MFS general substrate transporter"/>
    <property type="match status" value="1"/>
</dbReference>
<evidence type="ECO:0000256" key="4">
    <source>
        <dbReference type="SAM" id="Phobius"/>
    </source>
</evidence>
<dbReference type="AlphaFoldDB" id="A0A2T2NF69"/>
<organism evidence="6 7">
    <name type="scientific">Corynespora cassiicola Philippines</name>
    <dbReference type="NCBI Taxonomy" id="1448308"/>
    <lineage>
        <taxon>Eukaryota</taxon>
        <taxon>Fungi</taxon>
        <taxon>Dikarya</taxon>
        <taxon>Ascomycota</taxon>
        <taxon>Pezizomycotina</taxon>
        <taxon>Dothideomycetes</taxon>
        <taxon>Pleosporomycetidae</taxon>
        <taxon>Pleosporales</taxon>
        <taxon>Corynesporascaceae</taxon>
        <taxon>Corynespora</taxon>
    </lineage>
</organism>
<dbReference type="InterPro" id="IPR050375">
    <property type="entry name" value="MFS_TsgA-like"/>
</dbReference>
<feature type="transmembrane region" description="Helical" evidence="4">
    <location>
        <begin position="693"/>
        <end position="713"/>
    </location>
</feature>
<gene>
    <name evidence="6" type="ORF">BS50DRAFT_499178</name>
</gene>
<dbReference type="EMBL" id="KZ678139">
    <property type="protein sequence ID" value="PSN64019.1"/>
    <property type="molecule type" value="Genomic_DNA"/>
</dbReference>
<evidence type="ECO:0000259" key="5">
    <source>
        <dbReference type="Pfam" id="PF20684"/>
    </source>
</evidence>
<feature type="transmembrane region" description="Helical" evidence="4">
    <location>
        <begin position="802"/>
        <end position="821"/>
    </location>
</feature>
<dbReference type="InterPro" id="IPR011701">
    <property type="entry name" value="MFS"/>
</dbReference>
<feature type="transmembrane region" description="Helical" evidence="4">
    <location>
        <begin position="649"/>
        <end position="667"/>
    </location>
</feature>
<feature type="transmembrane region" description="Helical" evidence="4">
    <location>
        <begin position="465"/>
        <end position="487"/>
    </location>
</feature>
<dbReference type="Pfam" id="PF07690">
    <property type="entry name" value="MFS_1"/>
    <property type="match status" value="1"/>
</dbReference>
<feature type="compositionally biased region" description="Basic and acidic residues" evidence="3">
    <location>
        <begin position="856"/>
        <end position="865"/>
    </location>
</feature>
<dbReference type="GO" id="GO:0022857">
    <property type="term" value="F:transmembrane transporter activity"/>
    <property type="evidence" value="ECO:0007669"/>
    <property type="project" value="InterPro"/>
</dbReference>
<keyword evidence="4" id="KW-0472">Membrane</keyword>
<accession>A0A2T2NF69</accession>
<feature type="transmembrane region" description="Helical" evidence="4">
    <location>
        <begin position="50"/>
        <end position="72"/>
    </location>
</feature>
<evidence type="ECO:0000256" key="3">
    <source>
        <dbReference type="SAM" id="MobiDB-lite"/>
    </source>
</evidence>
<feature type="domain" description="Rhodopsin" evidence="5">
    <location>
        <begin position="35"/>
        <end position="293"/>
    </location>
</feature>
<dbReference type="Pfam" id="PF20684">
    <property type="entry name" value="Fung_rhodopsin"/>
    <property type="match status" value="1"/>
</dbReference>
<comment type="subcellular location">
    <subcellularLocation>
        <location evidence="1">Cell inner membrane</location>
        <topology evidence="1">Multi-pass membrane protein</topology>
    </subcellularLocation>
</comment>
<feature type="transmembrane region" description="Helical" evidence="4">
    <location>
        <begin position="425"/>
        <end position="445"/>
    </location>
</feature>
<keyword evidence="4" id="KW-1133">Transmembrane helix</keyword>
<feature type="transmembrane region" description="Helical" evidence="4">
    <location>
        <begin position="209"/>
        <end position="231"/>
    </location>
</feature>
<dbReference type="InterPro" id="IPR049326">
    <property type="entry name" value="Rhodopsin_dom_fungi"/>
</dbReference>
<evidence type="ECO:0000313" key="6">
    <source>
        <dbReference type="EMBL" id="PSN64019.1"/>
    </source>
</evidence>
<feature type="compositionally biased region" description="Basic residues" evidence="3">
    <location>
        <begin position="866"/>
        <end position="875"/>
    </location>
</feature>
<feature type="compositionally biased region" description="Basic and acidic residues" evidence="3">
    <location>
        <begin position="881"/>
        <end position="898"/>
    </location>
</feature>
<proteinExistence type="predicted"/>
<dbReference type="Gene3D" id="1.20.1250.20">
    <property type="entry name" value="MFS general substrate transporter like domains"/>
    <property type="match status" value="2"/>
</dbReference>
<dbReference type="STRING" id="1448308.A0A2T2NF69"/>
<feature type="transmembrane region" description="Helical" evidence="4">
    <location>
        <begin position="494"/>
        <end position="514"/>
    </location>
</feature>
<feature type="region of interest" description="Disordered" evidence="3">
    <location>
        <begin position="326"/>
        <end position="365"/>
    </location>
</feature>
<evidence type="ECO:0000256" key="2">
    <source>
        <dbReference type="ARBA" id="ARBA00022475"/>
    </source>
</evidence>
<feature type="transmembrane region" description="Helical" evidence="4">
    <location>
        <begin position="592"/>
        <end position="611"/>
    </location>
</feature>
<protein>
    <submittedName>
        <fullName evidence="6">MFS general substrate transporter</fullName>
    </submittedName>
</protein>
<feature type="transmembrane region" description="Helical" evidence="4">
    <location>
        <begin position="744"/>
        <end position="763"/>
    </location>
</feature>
<keyword evidence="7" id="KW-1185">Reference proteome</keyword>
<dbReference type="OrthoDB" id="546893at2759"/>
<feature type="transmembrane region" description="Helical" evidence="4">
    <location>
        <begin position="775"/>
        <end position="796"/>
    </location>
</feature>
<feature type="region of interest" description="Disordered" evidence="3">
    <location>
        <begin position="881"/>
        <end position="925"/>
    </location>
</feature>
<feature type="transmembrane region" description="Helical" evidence="4">
    <location>
        <begin position="170"/>
        <end position="197"/>
    </location>
</feature>